<accession>A0A504Y3V1</accession>
<dbReference type="Proteomes" id="UP000318821">
    <property type="component" value="Unassembled WGS sequence"/>
</dbReference>
<feature type="compositionally biased region" description="Polar residues" evidence="1">
    <location>
        <begin position="632"/>
        <end position="641"/>
    </location>
</feature>
<reference evidence="4" key="1">
    <citation type="submission" date="2019-02" db="EMBL/GenBank/DDBJ databases">
        <title>FDA dAtabase for Regulatory Grade micrObial Sequences (FDA-ARGOS): Supporting development and validation of Infectious Disease Dx tests.</title>
        <authorList>
            <person name="Duncan R."/>
            <person name="Fisher C."/>
            <person name="Tallon L."/>
            <person name="Sadzewicz L."/>
            <person name="Sengamalay N."/>
            <person name="Ott S."/>
            <person name="Godinez A."/>
            <person name="Nagaraj S."/>
            <person name="Vavikolanu K."/>
            <person name="Vyas G."/>
            <person name="Nadendla S."/>
            <person name="Aluvathingal J."/>
            <person name="Sichtig H."/>
        </authorList>
    </citation>
    <scope>NUCLEOTIDE SEQUENCE [LARGE SCALE GENOMIC DNA]</scope>
    <source>
        <strain evidence="4">FDAARGOS_360</strain>
    </source>
</reference>
<feature type="compositionally biased region" description="Polar residues" evidence="1">
    <location>
        <begin position="986"/>
        <end position="997"/>
    </location>
</feature>
<evidence type="ECO:0000256" key="1">
    <source>
        <dbReference type="SAM" id="MobiDB-lite"/>
    </source>
</evidence>
<dbReference type="PANTHER" id="PTHR30411:SF1">
    <property type="entry name" value="CYTOPLASMIC PROTEIN"/>
    <property type="match status" value="1"/>
</dbReference>
<dbReference type="SUPFAM" id="SSF55826">
    <property type="entry name" value="YbaK/ProRS associated domain"/>
    <property type="match status" value="1"/>
</dbReference>
<dbReference type="PANTHER" id="PTHR30411">
    <property type="entry name" value="CYTOPLASMIC PROTEIN"/>
    <property type="match status" value="1"/>
</dbReference>
<feature type="compositionally biased region" description="Low complexity" evidence="1">
    <location>
        <begin position="973"/>
        <end position="985"/>
    </location>
</feature>
<feature type="region of interest" description="Disordered" evidence="1">
    <location>
        <begin position="973"/>
        <end position="997"/>
    </location>
</feature>
<dbReference type="Pfam" id="PF04073">
    <property type="entry name" value="tRNA_edit"/>
    <property type="match status" value="1"/>
</dbReference>
<feature type="region of interest" description="Disordered" evidence="1">
    <location>
        <begin position="693"/>
        <end position="719"/>
    </location>
</feature>
<feature type="compositionally biased region" description="Low complexity" evidence="1">
    <location>
        <begin position="152"/>
        <end position="166"/>
    </location>
</feature>
<dbReference type="VEuPathDB" id="TriTrypDB:LDHU3_03.0790"/>
<dbReference type="AlphaFoldDB" id="A0A504Y3V1"/>
<dbReference type="VEuPathDB" id="TriTrypDB:LdCL_030012200"/>
<sequence length="1252" mass="132432">MKSRLGVSARCSTALWRRSLCYGCRESVSVPAGSLSVSTSQTPLTTTPAPPNTPHCHRGTGVGGTASSSGGGVSLGDLAKVFQQLSSDNAGGAQQDQGGHSSRGDAAAPMTATTIAAAAAAASPLGTPQEVNRGGSADAPQGRSEPASQWRSISSAGATSGGTPASYYTPPQPRKQQCGEAAAHRSLINLSPLYAARLTTLTEAQLCTELESRLGRLDYSGMMQCLHEVVRRWSPTPTTSAVADGAADGDDSDACRAKRRRRAACKQASEAEDVMPSAARTFMANQRLLTAVLSVLKRMDLCVMEAEWLSREVSRMDATASLQVLHLLAQQRLLHMEAVLKTLVDSIVVHLERCGSAEAATPGPESTARAFTLEEYSLLFDTLARFQAQLLRLSYLRQFATQEPHGVHPSAAELRDGTSVVDAEGTEATVIAAGATDPCLVSAAAAVRRRALEQSNHPVANGRLFHHLAEALSLALMNGQQGHLPASMAGAATNSIDAADTSARMLRMNATSFLFLTRALSKLQWWHDGLAAALAAPLTGYVRAHPESALVVVGLVGRRENRSGDVALLEVLQDSLITLLLRRRGALKARTEMGQAPRQGRAAGMNGDADVEGGTNGLVSQWAQDGGDGATGESTHLTTRAGTDDGEDHEAVLAEWEEGGEVDLRLLSFSASYTTPATHRRSRGFFAASVSTASSTPSVEASTPCGVTPAPPPEPPASNSAASLTFIDLHALPGTVEALCRFHMRTIAAVPPPREAGAGAAGTSGEDVRARLVRKMRELLGLMLDDTSRGITSLDAVARTFAPAFLSRALLTLLEATAQLPQAWGTIGGPDASLMRRGKYTSTATADSPHHPFVIELAAAAAVAYHRIAASAYWRRAVVVHEALVKAGLLCCTRPHAAYASDPAAALRGRYYMPDDVLRAAPRVNAAVQLAKTRIEARRQLEAAERPEVEEQEQQKAVASRYASVAIRDSAQQRRASAASSSSRSPQHQCLRTTAEQPARTTDVFAGYTKAHSQHRPTATAGVEMERCRQHLIAKAPHLAERVQAFAESSATVELAAIRLGCDPAHIAKSLSFLLKKPTSKAEAKAHQKMMREVRAQQQDGSGAAGSDRASASPAGPPTATAPGDANIIVIVASGDAKVSAKKYKEKFACQPKMLKREEVEPYTGFPPGGVCPFGLNDDVRVYLDVSLKRFPYVYPAAGTTNTGIKVTVDELEQYASNAVEWVDLCEGWKPEEGTAAKKVESEASKSAEATA</sequence>
<feature type="compositionally biased region" description="Basic and acidic residues" evidence="1">
    <location>
        <begin position="1083"/>
        <end position="1095"/>
    </location>
</feature>
<gene>
    <name evidence="3" type="ORF">CGC20_27330</name>
</gene>
<proteinExistence type="predicted"/>
<protein>
    <submittedName>
        <fullName evidence="3">Aminoacyl-tRNA editing domain family protein</fullName>
    </submittedName>
</protein>
<feature type="region of interest" description="Disordered" evidence="1">
    <location>
        <begin position="627"/>
        <end position="646"/>
    </location>
</feature>
<dbReference type="InterPro" id="IPR007214">
    <property type="entry name" value="YbaK/aa-tRNA-synth-assoc-dom"/>
</dbReference>
<organism evidence="3 4">
    <name type="scientific">Leishmania donovani</name>
    <dbReference type="NCBI Taxonomy" id="5661"/>
    <lineage>
        <taxon>Eukaryota</taxon>
        <taxon>Discoba</taxon>
        <taxon>Euglenozoa</taxon>
        <taxon>Kinetoplastea</taxon>
        <taxon>Metakinetoplastina</taxon>
        <taxon>Trypanosomatida</taxon>
        <taxon>Trypanosomatidae</taxon>
        <taxon>Leishmaniinae</taxon>
        <taxon>Leishmania</taxon>
    </lineage>
</organism>
<feature type="compositionally biased region" description="Gly residues" evidence="1">
    <location>
        <begin position="60"/>
        <end position="70"/>
    </location>
</feature>
<dbReference type="VEuPathDB" id="TriTrypDB:LdBPK_030690.1"/>
<dbReference type="VEuPathDB" id="TriTrypDB:LdBPK_030700.1"/>
<dbReference type="VEuPathDB" id="TriTrypDB:LdCL_030012100"/>
<dbReference type="GO" id="GO:0002161">
    <property type="term" value="F:aminoacyl-tRNA deacylase activity"/>
    <property type="evidence" value="ECO:0007669"/>
    <property type="project" value="InterPro"/>
</dbReference>
<dbReference type="VEuPathDB" id="TriTrypDB:LDHU3_03.0780"/>
<evidence type="ECO:0000313" key="3">
    <source>
        <dbReference type="EMBL" id="TPP52940.1"/>
    </source>
</evidence>
<dbReference type="InterPro" id="IPR036754">
    <property type="entry name" value="YbaK/aa-tRNA-synt-asso_dom_sf"/>
</dbReference>
<dbReference type="EMBL" id="RHLD01000061">
    <property type="protein sequence ID" value="TPP52940.1"/>
    <property type="molecule type" value="Genomic_DNA"/>
</dbReference>
<name>A0A504Y3V1_LEIDO</name>
<dbReference type="Gene3D" id="3.90.960.10">
    <property type="entry name" value="YbaK/aminoacyl-tRNA synthetase-associated domain"/>
    <property type="match status" value="1"/>
</dbReference>
<feature type="region of interest" description="Disordered" evidence="1">
    <location>
        <begin position="32"/>
        <end position="70"/>
    </location>
</feature>
<comment type="caution">
    <text evidence="3">The sequence shown here is derived from an EMBL/GenBank/DDBJ whole genome shotgun (WGS) entry which is preliminary data.</text>
</comment>
<feature type="compositionally biased region" description="Low complexity" evidence="1">
    <location>
        <begin position="1100"/>
        <end position="1121"/>
    </location>
</feature>
<feature type="compositionally biased region" description="Low complexity" evidence="1">
    <location>
        <begin position="693"/>
        <end position="704"/>
    </location>
</feature>
<feature type="region of interest" description="Disordered" evidence="1">
    <location>
        <begin position="120"/>
        <end position="177"/>
    </location>
</feature>
<feature type="region of interest" description="Disordered" evidence="1">
    <location>
        <begin position="1083"/>
        <end position="1121"/>
    </location>
</feature>
<dbReference type="CDD" id="cd04333">
    <property type="entry name" value="ProX_deacylase"/>
    <property type="match status" value="1"/>
</dbReference>
<evidence type="ECO:0000259" key="2">
    <source>
        <dbReference type="Pfam" id="PF04073"/>
    </source>
</evidence>
<evidence type="ECO:0000313" key="4">
    <source>
        <dbReference type="Proteomes" id="UP000318821"/>
    </source>
</evidence>
<feature type="domain" description="YbaK/aminoacyl-tRNA synthetase-associated" evidence="2">
    <location>
        <begin position="1125"/>
        <end position="1213"/>
    </location>
</feature>